<accession>A0A4W5LYC5</accession>
<dbReference type="InterPro" id="IPR003599">
    <property type="entry name" value="Ig_sub"/>
</dbReference>
<dbReference type="STRING" id="62062.ENSHHUP00000030624"/>
<keyword evidence="1" id="KW-0472">Membrane</keyword>
<dbReference type="GeneTree" id="ENSGT00940000174784"/>
<evidence type="ECO:0000313" key="4">
    <source>
        <dbReference type="Proteomes" id="UP000314982"/>
    </source>
</evidence>
<dbReference type="SMART" id="SM00409">
    <property type="entry name" value="IG"/>
    <property type="match status" value="1"/>
</dbReference>
<dbReference type="Proteomes" id="UP000314982">
    <property type="component" value="Unassembled WGS sequence"/>
</dbReference>
<dbReference type="InterPro" id="IPR003598">
    <property type="entry name" value="Ig_sub2"/>
</dbReference>
<keyword evidence="4" id="KW-1185">Reference proteome</keyword>
<dbReference type="PROSITE" id="PS50835">
    <property type="entry name" value="IG_LIKE"/>
    <property type="match status" value="1"/>
</dbReference>
<keyword evidence="1" id="KW-0812">Transmembrane</keyword>
<dbReference type="AlphaFoldDB" id="A0A4W5LYC5"/>
<dbReference type="Gene3D" id="2.60.40.10">
    <property type="entry name" value="Immunoglobulins"/>
    <property type="match status" value="1"/>
</dbReference>
<feature type="domain" description="Ig-like" evidence="2">
    <location>
        <begin position="19"/>
        <end position="103"/>
    </location>
</feature>
<feature type="transmembrane region" description="Helical" evidence="1">
    <location>
        <begin position="100"/>
        <end position="120"/>
    </location>
</feature>
<reference evidence="3" key="3">
    <citation type="submission" date="2025-09" db="UniProtKB">
        <authorList>
            <consortium name="Ensembl"/>
        </authorList>
    </citation>
    <scope>IDENTIFICATION</scope>
</reference>
<evidence type="ECO:0000259" key="2">
    <source>
        <dbReference type="PROSITE" id="PS50835"/>
    </source>
</evidence>
<evidence type="ECO:0000313" key="3">
    <source>
        <dbReference type="Ensembl" id="ENSHHUP00000030624.1"/>
    </source>
</evidence>
<name>A0A4W5LYC5_9TELE</name>
<dbReference type="InterPro" id="IPR007110">
    <property type="entry name" value="Ig-like_dom"/>
</dbReference>
<dbReference type="PANTHER" id="PTHR46013:SF4">
    <property type="entry name" value="B-CELL RECEPTOR CD22-RELATED"/>
    <property type="match status" value="1"/>
</dbReference>
<dbReference type="Pfam" id="PF13895">
    <property type="entry name" value="Ig_2"/>
    <property type="match status" value="1"/>
</dbReference>
<sequence length="123" mass="13616">MECDLHQEENLCLKGLHSEHILLLHSSHYPSGEIVEGTSVTLSCNSDANPTVDKYTWYKKNVTSPKASGQSYSITNIISEDRGEYYCEAQNGRGSMNSTALMIIVTVGWGIVPGNFWLLAQHP</sequence>
<organism evidence="3 4">
    <name type="scientific">Hucho hucho</name>
    <name type="common">huchen</name>
    <dbReference type="NCBI Taxonomy" id="62062"/>
    <lineage>
        <taxon>Eukaryota</taxon>
        <taxon>Metazoa</taxon>
        <taxon>Chordata</taxon>
        <taxon>Craniata</taxon>
        <taxon>Vertebrata</taxon>
        <taxon>Euteleostomi</taxon>
        <taxon>Actinopterygii</taxon>
        <taxon>Neopterygii</taxon>
        <taxon>Teleostei</taxon>
        <taxon>Protacanthopterygii</taxon>
        <taxon>Salmoniformes</taxon>
        <taxon>Salmonidae</taxon>
        <taxon>Salmoninae</taxon>
        <taxon>Hucho</taxon>
    </lineage>
</organism>
<protein>
    <recommendedName>
        <fullName evidence="2">Ig-like domain-containing protein</fullName>
    </recommendedName>
</protein>
<dbReference type="SMART" id="SM00408">
    <property type="entry name" value="IGc2"/>
    <property type="match status" value="1"/>
</dbReference>
<reference evidence="4" key="1">
    <citation type="submission" date="2018-06" db="EMBL/GenBank/DDBJ databases">
        <title>Genome assembly of Danube salmon.</title>
        <authorList>
            <person name="Macqueen D.J."/>
            <person name="Gundappa M.K."/>
        </authorList>
    </citation>
    <scope>NUCLEOTIDE SEQUENCE [LARGE SCALE GENOMIC DNA]</scope>
</reference>
<keyword evidence="1" id="KW-1133">Transmembrane helix</keyword>
<dbReference type="SUPFAM" id="SSF48726">
    <property type="entry name" value="Immunoglobulin"/>
    <property type="match status" value="1"/>
</dbReference>
<dbReference type="PANTHER" id="PTHR46013">
    <property type="entry name" value="VASCULAR CELL ADHESION MOLECULE 1"/>
    <property type="match status" value="1"/>
</dbReference>
<dbReference type="Ensembl" id="ENSHHUT00000031898.1">
    <property type="protein sequence ID" value="ENSHHUP00000030624.1"/>
    <property type="gene ID" value="ENSHHUG00000019499.1"/>
</dbReference>
<dbReference type="InterPro" id="IPR036179">
    <property type="entry name" value="Ig-like_dom_sf"/>
</dbReference>
<evidence type="ECO:0000256" key="1">
    <source>
        <dbReference type="SAM" id="Phobius"/>
    </source>
</evidence>
<proteinExistence type="predicted"/>
<reference evidence="3" key="2">
    <citation type="submission" date="2025-08" db="UniProtKB">
        <authorList>
            <consortium name="Ensembl"/>
        </authorList>
    </citation>
    <scope>IDENTIFICATION</scope>
</reference>
<dbReference type="InterPro" id="IPR013783">
    <property type="entry name" value="Ig-like_fold"/>
</dbReference>